<proteinExistence type="predicted"/>
<gene>
    <name evidence="2" type="ORF">Dfulv_30215</name>
</gene>
<dbReference type="Gene3D" id="3.40.630.30">
    <property type="match status" value="1"/>
</dbReference>
<sequence length="239" mass="25675">MPTEPLTLATDNAAAFWTAVGESRGDALTRRPGFLAVSGDERAGLRVLTLRADPSGGDLSELIALVRQGTGRRVMVEDAYGSVDMSPLGLAARQLPVMIRHPGAPLPAPSVPVTRVTSAEDLRTAERIVVDGFALEHFQPYRPGVVFPPALLDRVELFLAAIDGEPAGACLVNPDAAAVGVYWVTTMPEFRSRGVGRAIMHEVLTRFDSRPVTLTASRSGRPLYESLGFDRITAATWWA</sequence>
<reference evidence="2" key="2">
    <citation type="submission" date="2022-09" db="EMBL/GenBank/DDBJ databases">
        <title>Biosynthetic gene clusters of Dactylosporangioum fulvum.</title>
        <authorList>
            <person name="Caradec T."/>
        </authorList>
    </citation>
    <scope>NUCLEOTIDE SEQUENCE</scope>
    <source>
        <strain evidence="2">NRRL B-16292</strain>
    </source>
</reference>
<accession>A0ABY5VQH1</accession>
<name>A0ABY5VQH1_9ACTN</name>
<dbReference type="Proteomes" id="UP001059617">
    <property type="component" value="Chromosome"/>
</dbReference>
<dbReference type="CDD" id="cd04301">
    <property type="entry name" value="NAT_SF"/>
    <property type="match status" value="1"/>
</dbReference>
<dbReference type="Pfam" id="PF13673">
    <property type="entry name" value="Acetyltransf_10"/>
    <property type="match status" value="1"/>
</dbReference>
<organism evidence="2 3">
    <name type="scientific">Dactylosporangium fulvum</name>
    <dbReference type="NCBI Taxonomy" id="53359"/>
    <lineage>
        <taxon>Bacteria</taxon>
        <taxon>Bacillati</taxon>
        <taxon>Actinomycetota</taxon>
        <taxon>Actinomycetes</taxon>
        <taxon>Micromonosporales</taxon>
        <taxon>Micromonosporaceae</taxon>
        <taxon>Dactylosporangium</taxon>
    </lineage>
</organism>
<evidence type="ECO:0000313" key="2">
    <source>
        <dbReference type="EMBL" id="UWP79430.1"/>
    </source>
</evidence>
<protein>
    <submittedName>
        <fullName evidence="2">GNAT family N-acetyltransferase</fullName>
    </submittedName>
</protein>
<dbReference type="InterPro" id="IPR000182">
    <property type="entry name" value="GNAT_dom"/>
</dbReference>
<dbReference type="EMBL" id="CP073720">
    <property type="protein sequence ID" value="UWP79430.1"/>
    <property type="molecule type" value="Genomic_DNA"/>
</dbReference>
<keyword evidence="3" id="KW-1185">Reference proteome</keyword>
<dbReference type="SUPFAM" id="SSF55729">
    <property type="entry name" value="Acyl-CoA N-acyltransferases (Nat)"/>
    <property type="match status" value="1"/>
</dbReference>
<dbReference type="InterPro" id="IPR016181">
    <property type="entry name" value="Acyl_CoA_acyltransferase"/>
</dbReference>
<feature type="domain" description="N-acetyltransferase" evidence="1">
    <location>
        <begin position="112"/>
        <end position="239"/>
    </location>
</feature>
<evidence type="ECO:0000313" key="3">
    <source>
        <dbReference type="Proteomes" id="UP001059617"/>
    </source>
</evidence>
<reference evidence="2" key="1">
    <citation type="submission" date="2021-04" db="EMBL/GenBank/DDBJ databases">
        <authorList>
            <person name="Hartkoorn R.C."/>
            <person name="Beaudoing E."/>
            <person name="Hot D."/>
        </authorList>
    </citation>
    <scope>NUCLEOTIDE SEQUENCE</scope>
    <source>
        <strain evidence="2">NRRL B-16292</strain>
    </source>
</reference>
<dbReference type="PROSITE" id="PS51186">
    <property type="entry name" value="GNAT"/>
    <property type="match status" value="1"/>
</dbReference>
<evidence type="ECO:0000259" key="1">
    <source>
        <dbReference type="PROSITE" id="PS51186"/>
    </source>
</evidence>
<dbReference type="RefSeq" id="WP_259857162.1">
    <property type="nucleotide sequence ID" value="NZ_BAAAST010000084.1"/>
</dbReference>